<protein>
    <recommendedName>
        <fullName evidence="2">Small acid-soluble spore protein O</fullName>
    </recommendedName>
</protein>
<keyword evidence="1" id="KW-0749">Sporulation</keyword>
<dbReference type="NCBIfam" id="TIGR02864">
    <property type="entry name" value="spore_sspO"/>
    <property type="match status" value="1"/>
</dbReference>
<gene>
    <name evidence="4" type="primary">sspO</name>
    <name evidence="4" type="ORF">ACFFGV_15580</name>
</gene>
<feature type="region of interest" description="Disordered" evidence="3">
    <location>
        <begin position="1"/>
        <end position="50"/>
    </location>
</feature>
<feature type="compositionally biased region" description="Basic and acidic residues" evidence="3">
    <location>
        <begin position="28"/>
        <end position="38"/>
    </location>
</feature>
<keyword evidence="5" id="KW-1185">Reference proteome</keyword>
<comment type="caution">
    <text evidence="4">The sequence shown here is derived from an EMBL/GenBank/DDBJ whole genome shotgun (WGS) entry which is preliminary data.</text>
</comment>
<name>A0ABV6LRF8_9BACI</name>
<evidence type="ECO:0000313" key="5">
    <source>
        <dbReference type="Proteomes" id="UP001589836"/>
    </source>
</evidence>
<dbReference type="InterPro" id="IPR012613">
    <property type="entry name" value="SASP_SspO"/>
</dbReference>
<proteinExistence type="predicted"/>
<organism evidence="4 5">
    <name type="scientific">Pontibacillus salicampi</name>
    <dbReference type="NCBI Taxonomy" id="1449801"/>
    <lineage>
        <taxon>Bacteria</taxon>
        <taxon>Bacillati</taxon>
        <taxon>Bacillota</taxon>
        <taxon>Bacilli</taxon>
        <taxon>Bacillales</taxon>
        <taxon>Bacillaceae</taxon>
        <taxon>Pontibacillus</taxon>
    </lineage>
</organism>
<sequence length="50" mass="5623">MNSKRKSNHAATGMNHAKAQGKGAGFNEEGKQNPRMPEEIMNNQKRKKNQ</sequence>
<dbReference type="RefSeq" id="WP_377349667.1">
    <property type="nucleotide sequence ID" value="NZ_JBHLTP010000012.1"/>
</dbReference>
<evidence type="ECO:0000256" key="2">
    <source>
        <dbReference type="NCBIfam" id="TIGR02864"/>
    </source>
</evidence>
<evidence type="ECO:0000256" key="1">
    <source>
        <dbReference type="ARBA" id="ARBA00022969"/>
    </source>
</evidence>
<dbReference type="EMBL" id="JBHLTP010000012">
    <property type="protein sequence ID" value="MFC0525000.1"/>
    <property type="molecule type" value="Genomic_DNA"/>
</dbReference>
<evidence type="ECO:0000313" key="4">
    <source>
        <dbReference type="EMBL" id="MFC0525000.1"/>
    </source>
</evidence>
<dbReference type="Proteomes" id="UP001589836">
    <property type="component" value="Unassembled WGS sequence"/>
</dbReference>
<dbReference type="Pfam" id="PF08175">
    <property type="entry name" value="SspO"/>
    <property type="match status" value="1"/>
</dbReference>
<reference evidence="4 5" key="1">
    <citation type="submission" date="2024-09" db="EMBL/GenBank/DDBJ databases">
        <authorList>
            <person name="Sun Q."/>
            <person name="Mori K."/>
        </authorList>
    </citation>
    <scope>NUCLEOTIDE SEQUENCE [LARGE SCALE GENOMIC DNA]</scope>
    <source>
        <strain evidence="4 5">NCAIM B.02529</strain>
    </source>
</reference>
<evidence type="ECO:0000256" key="3">
    <source>
        <dbReference type="SAM" id="MobiDB-lite"/>
    </source>
</evidence>
<accession>A0ABV6LRF8</accession>